<accession>A0A4Q0PNZ5</accession>
<keyword evidence="1" id="KW-0732">Signal</keyword>
<dbReference type="Gene3D" id="1.50.10.20">
    <property type="match status" value="1"/>
</dbReference>
<dbReference type="RefSeq" id="WP_073097987.1">
    <property type="nucleotide sequence ID" value="NZ_QOVL01000004.1"/>
</dbReference>
<dbReference type="EMBL" id="QOVL01000004">
    <property type="protein sequence ID" value="RXG32260.1"/>
    <property type="molecule type" value="Genomic_DNA"/>
</dbReference>
<organism evidence="2 3">
    <name type="scientific">Leeuwenhoekiella marinoflava</name>
    <dbReference type="NCBI Taxonomy" id="988"/>
    <lineage>
        <taxon>Bacteria</taxon>
        <taxon>Pseudomonadati</taxon>
        <taxon>Bacteroidota</taxon>
        <taxon>Flavobacteriia</taxon>
        <taxon>Flavobacteriales</taxon>
        <taxon>Flavobacteriaceae</taxon>
        <taxon>Leeuwenhoekiella</taxon>
    </lineage>
</organism>
<name>A0A4Q0PNZ5_9FLAO</name>
<evidence type="ECO:0000256" key="1">
    <source>
        <dbReference type="SAM" id="SignalP"/>
    </source>
</evidence>
<dbReference type="Proteomes" id="UP000290608">
    <property type="component" value="Unassembled WGS sequence"/>
</dbReference>
<dbReference type="SUPFAM" id="SSF81853">
    <property type="entry name" value="Family 10 polysaccharide lyase"/>
    <property type="match status" value="1"/>
</dbReference>
<comment type="caution">
    <text evidence="2">The sequence shown here is derived from an EMBL/GenBank/DDBJ whole genome shotgun (WGS) entry which is preliminary data.</text>
</comment>
<protein>
    <submittedName>
        <fullName evidence="2">PelA/Pel-15E family pectate lyase</fullName>
    </submittedName>
</protein>
<keyword evidence="2" id="KW-0456">Lyase</keyword>
<gene>
    <name evidence="2" type="ORF">DSL99_1066</name>
</gene>
<feature type="chain" id="PRO_5020894144" evidence="1">
    <location>
        <begin position="21"/>
        <end position="358"/>
    </location>
</feature>
<dbReference type="InterPro" id="IPR012669">
    <property type="entry name" value="Pectate_lyase"/>
</dbReference>
<feature type="signal peptide" evidence="1">
    <location>
        <begin position="1"/>
        <end position="20"/>
    </location>
</feature>
<dbReference type="STRING" id="1122159.SAMN02745246_01093"/>
<dbReference type="NCBIfam" id="TIGR02474">
    <property type="entry name" value="pec_lyase"/>
    <property type="match status" value="1"/>
</dbReference>
<proteinExistence type="predicted"/>
<dbReference type="GO" id="GO:0016829">
    <property type="term" value="F:lyase activity"/>
    <property type="evidence" value="ECO:0007669"/>
    <property type="project" value="UniProtKB-KW"/>
</dbReference>
<evidence type="ECO:0000313" key="2">
    <source>
        <dbReference type="EMBL" id="RXG32260.1"/>
    </source>
</evidence>
<evidence type="ECO:0000313" key="3">
    <source>
        <dbReference type="Proteomes" id="UP000290608"/>
    </source>
</evidence>
<dbReference type="Pfam" id="PF09492">
    <property type="entry name" value="Pec_lyase"/>
    <property type="match status" value="1"/>
</dbReference>
<sequence>MKGRFIIILILSTIQFSAVAQSDTVDWHNILRQKKSWYSTGEAKQIGSQVLHFQYDNGGWAKNIEMAEPISKSEIAKLKTKQETTIDNGATIKQLRFLKKMIDQNYSKVYIKSFKDGVAYLLEAQYENGGWPQFYPLKKGYYTHITFNDNAMIGVLQLLYDINNTDEYTYISEQTKSKIAVAIEKGVAIILELQIELDGELTVWCAQHDEKTLEPAKARAYELPSLSGGESVEILDFLMQFENPSDRMITAIEAGVNWFKTHSIEDKEVKWINIKTDTGMRRDRVVVEAPGAEALWARFYSLETQQPIFVGRDGIIKDNLADIEYERRTGYSYIRNYAERLLKKDYPEWKLRLKVVND</sequence>
<reference evidence="2 3" key="1">
    <citation type="submission" date="2018-07" db="EMBL/GenBank/DDBJ databases">
        <title>Leeuwenhoekiella genomics.</title>
        <authorList>
            <person name="Tahon G."/>
            <person name="Willems A."/>
        </authorList>
    </citation>
    <scope>NUCLEOTIDE SEQUENCE [LARGE SCALE GENOMIC DNA]</scope>
    <source>
        <strain evidence="2 3">LMG 1345</strain>
    </source>
</reference>
<dbReference type="AlphaFoldDB" id="A0A4Q0PNZ5"/>